<evidence type="ECO:0000256" key="1">
    <source>
        <dbReference type="ARBA" id="ARBA00022679"/>
    </source>
</evidence>
<dbReference type="EMBL" id="LUCQ01000075">
    <property type="protein sequence ID" value="OAO80066.1"/>
    <property type="molecule type" value="Genomic_DNA"/>
</dbReference>
<reference evidence="7 9" key="1">
    <citation type="submission" date="2016-03" db="EMBL/GenBank/DDBJ databases">
        <title>Spore heat resistance.</title>
        <authorList>
            <person name="Boekhorst J."/>
            <person name="Berendsen E.M."/>
            <person name="Wells-Bennik M.H."/>
            <person name="Kuipers O.P."/>
        </authorList>
    </citation>
    <scope>NUCLEOTIDE SEQUENCE [LARGE SCALE GENOMIC DNA]</scope>
    <source>
        <strain evidence="7 9">AF16</strain>
    </source>
</reference>
<comment type="similarity">
    <text evidence="4">Belongs to the fabD family.</text>
</comment>
<dbReference type="PIRSF" id="PIRSF000446">
    <property type="entry name" value="Mct"/>
    <property type="match status" value="1"/>
</dbReference>
<dbReference type="FunFam" id="3.30.70.250:FF:000001">
    <property type="entry name" value="Malonyl CoA-acyl carrier protein transacylase"/>
    <property type="match status" value="1"/>
</dbReference>
<dbReference type="OrthoDB" id="9805460at2"/>
<dbReference type="GO" id="GO:0004314">
    <property type="term" value="F:[acyl-carrier-protein] S-malonyltransferase activity"/>
    <property type="evidence" value="ECO:0007669"/>
    <property type="project" value="UniProtKB-EC"/>
</dbReference>
<dbReference type="EMBL" id="SBBW01000001">
    <property type="protein sequence ID" value="RWU16528.1"/>
    <property type="molecule type" value="Genomic_DNA"/>
</dbReference>
<dbReference type="PANTHER" id="PTHR42681:SF1">
    <property type="entry name" value="MALONYL-COA-ACYL CARRIER PROTEIN TRANSACYLASE, MITOCHONDRIAL"/>
    <property type="match status" value="1"/>
</dbReference>
<feature type="active site" evidence="5">
    <location>
        <position position="91"/>
    </location>
</feature>
<name>A0A178TER2_9BACL</name>
<comment type="caution">
    <text evidence="7">The sequence shown here is derived from an EMBL/GenBank/DDBJ whole genome shotgun (WGS) entry which is preliminary data.</text>
</comment>
<dbReference type="RefSeq" id="WP_004891108.1">
    <property type="nucleotide sequence ID" value="NZ_CP021838.1"/>
</dbReference>
<sequence>MGKIAFIFPGQGSQTVDMGKEWAEKDEAVAAIFRLADERLQMSLSQLIFEGPQDVLTKTENAQPALLTTSIAFLQKVKEAGIAPHYVAGHSLGEYSALVAASVLSFSDAVYAVRKRGEFMEKAVPSGQGTMAAVLGMDEALLQQVVDEASTESSPVQLANLNCPGQIVISGAKEAVERASQLAKEKGAKRVIPLEVSGPFHSILMKPAAEQFLSVLDTLAFQESAVPVISNVTAEPMTDPTEIKQRLVEQLYSPVRWEQSVQTMIDLGVDTFIEIGPGKVLSGLVKKINRHVNVHSIFDEASFIATVTALKGE</sequence>
<dbReference type="NCBIfam" id="TIGR00128">
    <property type="entry name" value="fabD"/>
    <property type="match status" value="1"/>
</dbReference>
<evidence type="ECO:0000256" key="5">
    <source>
        <dbReference type="PIRSR" id="PIRSR000446-1"/>
    </source>
</evidence>
<dbReference type="Gene3D" id="3.40.366.10">
    <property type="entry name" value="Malonyl-Coenzyme A Acyl Carrier Protein, domain 2"/>
    <property type="match status" value="1"/>
</dbReference>
<reference evidence="8 10" key="2">
    <citation type="submission" date="2019-01" db="EMBL/GenBank/DDBJ databases">
        <title>Anoxybacillus flavithermus in powdered infant formula.</title>
        <authorList>
            <person name="Rhee M.S."/>
            <person name="Choi I.-G."/>
            <person name="Cho T.J."/>
            <person name="Park B."/>
        </authorList>
    </citation>
    <scope>NUCLEOTIDE SEQUENCE [LARGE SCALE GENOMIC DNA]</scope>
    <source>
        <strain evidence="8 10">FHS-PPAM212</strain>
    </source>
</reference>
<dbReference type="Pfam" id="PF00698">
    <property type="entry name" value="Acyl_transf_1"/>
    <property type="match status" value="1"/>
</dbReference>
<evidence type="ECO:0000256" key="4">
    <source>
        <dbReference type="PIRNR" id="PIRNR000446"/>
    </source>
</evidence>
<comment type="catalytic activity">
    <reaction evidence="3 4">
        <text>holo-[ACP] + malonyl-CoA = malonyl-[ACP] + CoA</text>
        <dbReference type="Rhea" id="RHEA:41792"/>
        <dbReference type="Rhea" id="RHEA-COMP:9623"/>
        <dbReference type="Rhea" id="RHEA-COMP:9685"/>
        <dbReference type="ChEBI" id="CHEBI:57287"/>
        <dbReference type="ChEBI" id="CHEBI:57384"/>
        <dbReference type="ChEBI" id="CHEBI:64479"/>
        <dbReference type="ChEBI" id="CHEBI:78449"/>
        <dbReference type="EC" id="2.3.1.39"/>
    </reaction>
</comment>
<dbReference type="InterPro" id="IPR016035">
    <property type="entry name" value="Acyl_Trfase/lysoPLipase"/>
</dbReference>
<dbReference type="GO" id="GO:0005829">
    <property type="term" value="C:cytosol"/>
    <property type="evidence" value="ECO:0007669"/>
    <property type="project" value="TreeGrafter"/>
</dbReference>
<gene>
    <name evidence="8" type="primary">fabD</name>
    <name evidence="8" type="ORF">EA138_00475</name>
    <name evidence="7" type="ORF">TAF16_1216</name>
</gene>
<evidence type="ECO:0000259" key="6">
    <source>
        <dbReference type="SMART" id="SM00827"/>
    </source>
</evidence>
<evidence type="ECO:0000313" key="8">
    <source>
        <dbReference type="EMBL" id="RWU16528.1"/>
    </source>
</evidence>
<feature type="domain" description="Malonyl-CoA:ACP transacylase (MAT)" evidence="6">
    <location>
        <begin position="7"/>
        <end position="313"/>
    </location>
</feature>
<feature type="active site" evidence="5">
    <location>
        <position position="201"/>
    </location>
</feature>
<dbReference type="GO" id="GO:0006633">
    <property type="term" value="P:fatty acid biosynthetic process"/>
    <property type="evidence" value="ECO:0007669"/>
    <property type="project" value="TreeGrafter"/>
</dbReference>
<dbReference type="Gene3D" id="3.30.70.250">
    <property type="entry name" value="Malonyl-CoA ACP transacylase, ACP-binding"/>
    <property type="match status" value="1"/>
</dbReference>
<keyword evidence="1 4" id="KW-0808">Transferase</keyword>
<evidence type="ECO:0000313" key="10">
    <source>
        <dbReference type="Proteomes" id="UP000286434"/>
    </source>
</evidence>
<accession>A0A178TER2</accession>
<evidence type="ECO:0000256" key="2">
    <source>
        <dbReference type="ARBA" id="ARBA00023315"/>
    </source>
</evidence>
<evidence type="ECO:0000313" key="7">
    <source>
        <dbReference type="EMBL" id="OAO80066.1"/>
    </source>
</evidence>
<dbReference type="InterPro" id="IPR004410">
    <property type="entry name" value="Malonyl_CoA-ACP_transAc_FabD"/>
</dbReference>
<dbReference type="EC" id="2.3.1.39" evidence="4"/>
<dbReference type="SMART" id="SM00827">
    <property type="entry name" value="PKS_AT"/>
    <property type="match status" value="1"/>
</dbReference>
<evidence type="ECO:0000313" key="9">
    <source>
        <dbReference type="Proteomes" id="UP000078336"/>
    </source>
</evidence>
<dbReference type="PATRIC" id="fig|33934.7.peg.2400"/>
<dbReference type="PANTHER" id="PTHR42681">
    <property type="entry name" value="MALONYL-COA-ACYL CARRIER PROTEIN TRANSACYLASE, MITOCHONDRIAL"/>
    <property type="match status" value="1"/>
</dbReference>
<dbReference type="InterPro" id="IPR001227">
    <property type="entry name" value="Ac_transferase_dom_sf"/>
</dbReference>
<dbReference type="AlphaFoldDB" id="A0A178TER2"/>
<dbReference type="Proteomes" id="UP000286434">
    <property type="component" value="Unassembled WGS sequence"/>
</dbReference>
<dbReference type="InterPro" id="IPR050858">
    <property type="entry name" value="Mal-CoA-ACP_Trans/PKS_FabD"/>
</dbReference>
<keyword evidence="9" id="KW-1185">Reference proteome</keyword>
<dbReference type="InterPro" id="IPR016036">
    <property type="entry name" value="Malonyl_transacylase_ACP-bd"/>
</dbReference>
<dbReference type="SUPFAM" id="SSF52151">
    <property type="entry name" value="FabD/lysophospholipase-like"/>
    <property type="match status" value="1"/>
</dbReference>
<dbReference type="Proteomes" id="UP000078336">
    <property type="component" value="Unassembled WGS sequence"/>
</dbReference>
<dbReference type="InterPro" id="IPR014043">
    <property type="entry name" value="Acyl_transferase_dom"/>
</dbReference>
<proteinExistence type="inferred from homology"/>
<protein>
    <recommendedName>
        <fullName evidence="4">Malonyl CoA-acyl carrier protein transacylase</fullName>
        <ecNumber evidence="4">2.3.1.39</ecNumber>
    </recommendedName>
</protein>
<evidence type="ECO:0000256" key="3">
    <source>
        <dbReference type="ARBA" id="ARBA00048462"/>
    </source>
</evidence>
<keyword evidence="2 4" id="KW-0012">Acyltransferase</keyword>
<dbReference type="InterPro" id="IPR024925">
    <property type="entry name" value="Malonyl_CoA-ACP_transAc"/>
</dbReference>
<dbReference type="SUPFAM" id="SSF55048">
    <property type="entry name" value="Probable ACP-binding domain of malonyl-CoA ACP transacylase"/>
    <property type="match status" value="1"/>
</dbReference>
<organism evidence="7 9">
    <name type="scientific">Anoxybacillus flavithermus</name>
    <dbReference type="NCBI Taxonomy" id="33934"/>
    <lineage>
        <taxon>Bacteria</taxon>
        <taxon>Bacillati</taxon>
        <taxon>Bacillota</taxon>
        <taxon>Bacilli</taxon>
        <taxon>Bacillales</taxon>
        <taxon>Anoxybacillaceae</taxon>
        <taxon>Anoxybacillus</taxon>
    </lineage>
</organism>